<dbReference type="RefSeq" id="WP_012318162.1">
    <property type="nucleotide sequence ID" value="NC_010505.1"/>
</dbReference>
<reference evidence="1 2" key="1">
    <citation type="submission" date="2008-03" db="EMBL/GenBank/DDBJ databases">
        <title>Complete sequence of chromosome of Methylobacterium radiotolerans JCM 2831.</title>
        <authorList>
            <consortium name="US DOE Joint Genome Institute"/>
            <person name="Copeland A."/>
            <person name="Lucas S."/>
            <person name="Lapidus A."/>
            <person name="Glavina del Rio T."/>
            <person name="Dalin E."/>
            <person name="Tice H."/>
            <person name="Bruce D."/>
            <person name="Goodwin L."/>
            <person name="Pitluck S."/>
            <person name="Kiss H."/>
            <person name="Brettin T."/>
            <person name="Detter J.C."/>
            <person name="Han C."/>
            <person name="Kuske C.R."/>
            <person name="Schmutz J."/>
            <person name="Larimer F."/>
            <person name="Land M."/>
            <person name="Hauser L."/>
            <person name="Kyrpides N."/>
            <person name="Mikhailova N."/>
            <person name="Marx C.J."/>
            <person name="Richardson P."/>
        </authorList>
    </citation>
    <scope>NUCLEOTIDE SEQUENCE [LARGE SCALE GENOMIC DNA]</scope>
    <source>
        <strain evidence="2">ATCC 27329 / DSM 1819 / JCM 2831 / NBRC 15690 / NCIMB 10815 / 0-1</strain>
    </source>
</reference>
<organism evidence="1 2">
    <name type="scientific">Methylobacterium radiotolerans (strain ATCC 27329 / DSM 1819 / JCM 2831 / NBRC 15690 / NCIMB 10815 / 0-1)</name>
    <dbReference type="NCBI Taxonomy" id="426355"/>
    <lineage>
        <taxon>Bacteria</taxon>
        <taxon>Pseudomonadati</taxon>
        <taxon>Pseudomonadota</taxon>
        <taxon>Alphaproteobacteria</taxon>
        <taxon>Hyphomicrobiales</taxon>
        <taxon>Methylobacteriaceae</taxon>
        <taxon>Methylobacterium</taxon>
    </lineage>
</organism>
<dbReference type="Proteomes" id="UP000006589">
    <property type="component" value="Chromosome"/>
</dbReference>
<proteinExistence type="predicted"/>
<evidence type="ECO:0000313" key="2">
    <source>
        <dbReference type="Proteomes" id="UP000006589"/>
    </source>
</evidence>
<evidence type="ECO:0000313" key="1">
    <source>
        <dbReference type="EMBL" id="ACB23172.1"/>
    </source>
</evidence>
<accession>B1M1Y7</accession>
<dbReference type="EMBL" id="CP001001">
    <property type="protein sequence ID" value="ACB23172.1"/>
    <property type="molecule type" value="Genomic_DNA"/>
</dbReference>
<dbReference type="HOGENOM" id="CLU_1842795_0_0_5"/>
<dbReference type="GeneID" id="43529458"/>
<gene>
    <name evidence="1" type="ordered locus">Mrad2831_1164</name>
</gene>
<dbReference type="KEGG" id="mrd:Mrad2831_1164"/>
<dbReference type="AlphaFoldDB" id="B1M1Y7"/>
<sequence length="139" mass="14697">MESRYDPPGALTGLEIAGHGALTLDHDAAGRELRRASAAGFVQPLLGGQGFVEDALPLARAGLHLGGLEAGLGSGERDALLGERRLALGEPGLERRARREIGGRVELPDIVGLRPGTGPCCRRPRWCCRLDAFQPTQSP</sequence>
<dbReference type="OrthoDB" id="6057489at2"/>
<name>B1M1Y7_METRJ</name>
<protein>
    <submittedName>
        <fullName evidence="1">Uncharacterized protein</fullName>
    </submittedName>
</protein>